<reference evidence="2 3" key="1">
    <citation type="submission" date="2020-02" db="EMBL/GenBank/DDBJ databases">
        <title>Rhodobacter algicola sp. nov., isolated from microalga culture.</title>
        <authorList>
            <person name="Park C.-Y."/>
        </authorList>
    </citation>
    <scope>NUCLEOTIDE SEQUENCE [LARGE SCALE GENOMIC DNA]</scope>
    <source>
        <strain evidence="2 3">ETT8</strain>
    </source>
</reference>
<feature type="chain" id="PRO_5025660088" description="Outer membrane lipoprotein carrier protein LolA" evidence="1">
    <location>
        <begin position="20"/>
        <end position="189"/>
    </location>
</feature>
<evidence type="ECO:0000313" key="3">
    <source>
        <dbReference type="Proteomes" id="UP000481421"/>
    </source>
</evidence>
<name>A0A6B3RRK0_9RHOB</name>
<keyword evidence="1" id="KW-0732">Signal</keyword>
<gene>
    <name evidence="2" type="ORF">G3572_14590</name>
</gene>
<dbReference type="Proteomes" id="UP000481421">
    <property type="component" value="Unassembled WGS sequence"/>
</dbReference>
<keyword evidence="3" id="KW-1185">Reference proteome</keyword>
<evidence type="ECO:0000256" key="1">
    <source>
        <dbReference type="SAM" id="SignalP"/>
    </source>
</evidence>
<organism evidence="2 3">
    <name type="scientific">Pseudotabrizicola algicola</name>
    <dbReference type="NCBI Taxonomy" id="2709381"/>
    <lineage>
        <taxon>Bacteria</taxon>
        <taxon>Pseudomonadati</taxon>
        <taxon>Pseudomonadota</taxon>
        <taxon>Alphaproteobacteria</taxon>
        <taxon>Rhodobacterales</taxon>
        <taxon>Paracoccaceae</taxon>
        <taxon>Pseudotabrizicola</taxon>
    </lineage>
</organism>
<dbReference type="RefSeq" id="WP_164613109.1">
    <property type="nucleotide sequence ID" value="NZ_JAAIKE010000004.1"/>
</dbReference>
<sequence length="189" mass="20102">MRLFLASLSLCALPLCALADEVSDKLQSALEAYARGDLKTTTLDMAMASGALALQKQARIIALLPPAPDGWTLSVNEDYTSNLALAGGGAGTEARYSDASGNTMTLSITADSPMMTMGMAGMFMNEQMLAMMGKLVEVPGAKLLEQDNSLMTLVDQRILVNISGLPVDQMMPFVEQIDFEKLAAFDTAP</sequence>
<comment type="caution">
    <text evidence="2">The sequence shown here is derived from an EMBL/GenBank/DDBJ whole genome shotgun (WGS) entry which is preliminary data.</text>
</comment>
<accession>A0A6B3RRK0</accession>
<dbReference type="AlphaFoldDB" id="A0A6B3RRK0"/>
<protein>
    <recommendedName>
        <fullName evidence="4">Outer membrane lipoprotein carrier protein LolA</fullName>
    </recommendedName>
</protein>
<dbReference type="EMBL" id="JAAIKE010000004">
    <property type="protein sequence ID" value="NEX47438.1"/>
    <property type="molecule type" value="Genomic_DNA"/>
</dbReference>
<feature type="signal peptide" evidence="1">
    <location>
        <begin position="1"/>
        <end position="19"/>
    </location>
</feature>
<evidence type="ECO:0008006" key="4">
    <source>
        <dbReference type="Google" id="ProtNLM"/>
    </source>
</evidence>
<evidence type="ECO:0000313" key="2">
    <source>
        <dbReference type="EMBL" id="NEX47438.1"/>
    </source>
</evidence>
<proteinExistence type="predicted"/>